<evidence type="ECO:0000313" key="14">
    <source>
        <dbReference type="Proteomes" id="UP000307169"/>
    </source>
</evidence>
<feature type="domain" description="Purple acid phosphatase C-terminal" evidence="7">
    <location>
        <begin position="429"/>
        <end position="490"/>
    </location>
</feature>
<dbReference type="InterPro" id="IPR015914">
    <property type="entry name" value="PAPs_N"/>
</dbReference>
<dbReference type="Pfam" id="PF00149">
    <property type="entry name" value="Metallophos"/>
    <property type="match status" value="1"/>
</dbReference>
<dbReference type="InterPro" id="IPR008963">
    <property type="entry name" value="Purple_acid_Pase-like_N"/>
</dbReference>
<dbReference type="PANTHER" id="PTHR22953:SF145">
    <property type="entry name" value="PURPLE ACID PHOSPHATASE"/>
    <property type="match status" value="1"/>
</dbReference>
<feature type="domain" description="Purple acid phosphatase N-terminal" evidence="8">
    <location>
        <begin position="20"/>
        <end position="112"/>
    </location>
</feature>
<dbReference type="SUPFAM" id="SSF49363">
    <property type="entry name" value="Purple acid phosphatase, N-terminal domain"/>
    <property type="match status" value="1"/>
</dbReference>
<dbReference type="InterPro" id="IPR041792">
    <property type="entry name" value="MPP_PAP"/>
</dbReference>
<evidence type="ECO:0000256" key="3">
    <source>
        <dbReference type="ARBA" id="ARBA00023180"/>
    </source>
</evidence>
<dbReference type="EC" id="3.1.3.2" evidence="4"/>
<feature type="signal peptide" evidence="4">
    <location>
        <begin position="1"/>
        <end position="16"/>
    </location>
</feature>
<gene>
    <name evidence="11" type="ORF">E3Q03_00438</name>
    <name evidence="10" type="ORF">E3Q10_00257</name>
    <name evidence="9" type="ORF">E3Q17_03485</name>
</gene>
<evidence type="ECO:0000259" key="6">
    <source>
        <dbReference type="Pfam" id="PF00149"/>
    </source>
</evidence>
<keyword evidence="2 4" id="KW-0378">Hydrolase</keyword>
<dbReference type="Pfam" id="PF14008">
    <property type="entry name" value="Metallophos_C"/>
    <property type="match status" value="1"/>
</dbReference>
<dbReference type="SUPFAM" id="SSF56300">
    <property type="entry name" value="Metallo-dependent phosphatases"/>
    <property type="match status" value="1"/>
</dbReference>
<dbReference type="PANTHER" id="PTHR22953">
    <property type="entry name" value="ACID PHOSPHATASE RELATED"/>
    <property type="match status" value="1"/>
</dbReference>
<evidence type="ECO:0000256" key="1">
    <source>
        <dbReference type="ARBA" id="ARBA00022729"/>
    </source>
</evidence>
<evidence type="ECO:0000256" key="4">
    <source>
        <dbReference type="RuleBase" id="RU361203"/>
    </source>
</evidence>
<dbReference type="CDD" id="cd00839">
    <property type="entry name" value="MPP_PAPs"/>
    <property type="match status" value="1"/>
</dbReference>
<evidence type="ECO:0000256" key="5">
    <source>
        <dbReference type="SAM" id="MobiDB-lite"/>
    </source>
</evidence>
<evidence type="ECO:0000313" key="10">
    <source>
        <dbReference type="EMBL" id="TIC34620.1"/>
    </source>
</evidence>
<comment type="caution">
    <text evidence="9">The sequence shown here is derived from an EMBL/GenBank/DDBJ whole genome shotgun (WGS) entry which is preliminary data.</text>
</comment>
<keyword evidence="3" id="KW-0325">Glycoprotein</keyword>
<evidence type="ECO:0000256" key="2">
    <source>
        <dbReference type="ARBA" id="ARBA00022801"/>
    </source>
</evidence>
<protein>
    <recommendedName>
        <fullName evidence="4">Purple acid phosphatase</fullName>
        <ecNumber evidence="4">3.1.3.2</ecNumber>
    </recommendedName>
</protein>
<organism evidence="9 14">
    <name type="scientific">Wallemia mellicola</name>
    <dbReference type="NCBI Taxonomy" id="1708541"/>
    <lineage>
        <taxon>Eukaryota</taxon>
        <taxon>Fungi</taxon>
        <taxon>Dikarya</taxon>
        <taxon>Basidiomycota</taxon>
        <taxon>Wallemiomycotina</taxon>
        <taxon>Wallemiomycetes</taxon>
        <taxon>Wallemiales</taxon>
        <taxon>Wallemiaceae</taxon>
        <taxon>Wallemia</taxon>
    </lineage>
</organism>
<dbReference type="GO" id="GO:0003993">
    <property type="term" value="F:acid phosphatase activity"/>
    <property type="evidence" value="ECO:0007669"/>
    <property type="project" value="UniProtKB-EC"/>
</dbReference>
<dbReference type="InterPro" id="IPR029052">
    <property type="entry name" value="Metallo-depent_PP-like"/>
</dbReference>
<evidence type="ECO:0000259" key="7">
    <source>
        <dbReference type="Pfam" id="PF14008"/>
    </source>
</evidence>
<dbReference type="Pfam" id="PF16656">
    <property type="entry name" value="Pur_ac_phosph_N"/>
    <property type="match status" value="1"/>
</dbReference>
<reference evidence="12 13" key="1">
    <citation type="submission" date="2019-03" db="EMBL/GenBank/DDBJ databases">
        <title>Sequencing 25 genomes of Wallemia mellicola.</title>
        <authorList>
            <person name="Gostincar C."/>
        </authorList>
    </citation>
    <scope>NUCLEOTIDE SEQUENCE [LARGE SCALE GENOMIC DNA]</scope>
    <source>
        <strain evidence="9 14">EXF-1262</strain>
        <strain evidence="11 12">EXF-1277</strain>
        <strain evidence="10 13">EXF-8738</strain>
    </source>
</reference>
<name>A0A4T0N546_9BASI</name>
<dbReference type="GO" id="GO:0046872">
    <property type="term" value="F:metal ion binding"/>
    <property type="evidence" value="ECO:0007669"/>
    <property type="project" value="InterPro"/>
</dbReference>
<proteinExistence type="inferred from homology"/>
<dbReference type="AlphaFoldDB" id="A0A4T0N546"/>
<dbReference type="OrthoDB" id="45007at2759"/>
<dbReference type="InterPro" id="IPR039331">
    <property type="entry name" value="PAPs-like"/>
</dbReference>
<dbReference type="Proteomes" id="UP000305647">
    <property type="component" value="Unassembled WGS sequence"/>
</dbReference>
<dbReference type="EMBL" id="SPRO01000001">
    <property type="protein sequence ID" value="TIC34620.1"/>
    <property type="molecule type" value="Genomic_DNA"/>
</dbReference>
<dbReference type="EMBL" id="SPRH01000050">
    <property type="protein sequence ID" value="TIB97251.1"/>
    <property type="molecule type" value="Genomic_DNA"/>
</dbReference>
<accession>A0A4T0N546</accession>
<sequence>MFLPLFSLLGATAASSLTYQQRLAYAGDDGVNIAFNTKGNNTLHSTPTVFYGTSKDDLTMQAQGLSSIYQTSLSTTHKVKLRNLNPDTRYFYQTCLDINNECPRSDVLSFKTTVPAGDQREFKFAVLGDMGVMGPLGGFSLLNWQISNFILGLSTEAPSKVEDYARLDEGERSTMKALIDNKDKYQFIVHNGDHAYADDAGKEITAGYIEDIPDEPLLQQMSQTYELILETYFNQTSQFASSTPYMVGVGNHEQLLTEGKEYTDPETGEKILIDDIPKGQRNFAFYKDRYFMPGDESGGLDNFWWSIETGPLKYIQINTETDLGEGVKSPDEKQDPAQVNQGEPNQQIKWLEDQLKNVDRDVTPWVVVAGHRPWYGSLDDCEGCADIFDPLFTKYNVDLVLHGHIHLYERLAPISGGKKDNNGLNNPKAPWYIISGAAGHYDGLDEMPDEINENSEKIIQGEFGYDEITIHNRTHLTHAFIASKNDTLFDVQTLYKAHKFN</sequence>
<feature type="chain" id="PRO_5044035304" description="Purple acid phosphatase" evidence="4">
    <location>
        <begin position="17"/>
        <end position="501"/>
    </location>
</feature>
<feature type="region of interest" description="Disordered" evidence="5">
    <location>
        <begin position="323"/>
        <end position="344"/>
    </location>
</feature>
<evidence type="ECO:0000313" key="9">
    <source>
        <dbReference type="EMBL" id="TIB97251.1"/>
    </source>
</evidence>
<comment type="similarity">
    <text evidence="4">Belongs to the metallophosphoesterase superfamily. Purple acid phosphatase family.</text>
</comment>
<dbReference type="InterPro" id="IPR025733">
    <property type="entry name" value="PAPs_C"/>
</dbReference>
<evidence type="ECO:0000259" key="8">
    <source>
        <dbReference type="Pfam" id="PF16656"/>
    </source>
</evidence>
<feature type="domain" description="Calcineurin-like phosphoesterase" evidence="6">
    <location>
        <begin position="122"/>
        <end position="407"/>
    </location>
</feature>
<dbReference type="EMBL" id="SPRV01000002">
    <property type="protein sequence ID" value="TIC71648.1"/>
    <property type="molecule type" value="Genomic_DNA"/>
</dbReference>
<evidence type="ECO:0000313" key="11">
    <source>
        <dbReference type="EMBL" id="TIC71648.1"/>
    </source>
</evidence>
<dbReference type="InterPro" id="IPR004843">
    <property type="entry name" value="Calcineurin-like_PHP"/>
</dbReference>
<dbReference type="Proteomes" id="UP000305362">
    <property type="component" value="Unassembled WGS sequence"/>
</dbReference>
<evidence type="ECO:0000313" key="13">
    <source>
        <dbReference type="Proteomes" id="UP000305647"/>
    </source>
</evidence>
<dbReference type="Gene3D" id="2.60.40.380">
    <property type="entry name" value="Purple acid phosphatase-like, N-terminal"/>
    <property type="match status" value="1"/>
</dbReference>
<keyword evidence="1 4" id="KW-0732">Signal</keyword>
<dbReference type="Proteomes" id="UP000307169">
    <property type="component" value="Unassembled WGS sequence"/>
</dbReference>
<dbReference type="Gene3D" id="3.60.21.10">
    <property type="match status" value="1"/>
</dbReference>
<evidence type="ECO:0000313" key="12">
    <source>
        <dbReference type="Proteomes" id="UP000305362"/>
    </source>
</evidence>
<comment type="catalytic activity">
    <reaction evidence="4">
        <text>a phosphate monoester + H2O = an alcohol + phosphate</text>
        <dbReference type="Rhea" id="RHEA:15017"/>
        <dbReference type="ChEBI" id="CHEBI:15377"/>
        <dbReference type="ChEBI" id="CHEBI:30879"/>
        <dbReference type="ChEBI" id="CHEBI:43474"/>
        <dbReference type="ChEBI" id="CHEBI:67140"/>
        <dbReference type="EC" id="3.1.3.2"/>
    </reaction>
</comment>